<proteinExistence type="predicted"/>
<sequence>MRQSIIVVASLALVAACGAPIQDRGEDTQPAKQPPTTAAAQQSPAVEPPPAEPPATASEEPASDVGSGQPEGGTVATRTVKVKGAEVRVDITGFRREGRLATLNWSASTLNDGTWYIYTYMSADRKTNDVSGVSLVDPVNAKRYRVARSGGQGGACVCSATDDLYSVGPDESATLSATFPAPPAEVTKVNVEIPLLGTFTDVPLA</sequence>
<evidence type="ECO:0000313" key="3">
    <source>
        <dbReference type="Proteomes" id="UP001603978"/>
    </source>
</evidence>
<gene>
    <name evidence="2" type="ORF">ACFLIM_05290</name>
</gene>
<feature type="compositionally biased region" description="Low complexity" evidence="1">
    <location>
        <begin position="30"/>
        <end position="45"/>
    </location>
</feature>
<dbReference type="EMBL" id="JBICRM010000002">
    <property type="protein sequence ID" value="MFG1702588.1"/>
    <property type="molecule type" value="Genomic_DNA"/>
</dbReference>
<dbReference type="PROSITE" id="PS51257">
    <property type="entry name" value="PROKAR_LIPOPROTEIN"/>
    <property type="match status" value="1"/>
</dbReference>
<accession>A0ABW7A5H1</accession>
<feature type="region of interest" description="Disordered" evidence="1">
    <location>
        <begin position="22"/>
        <end position="79"/>
    </location>
</feature>
<protein>
    <recommendedName>
        <fullName evidence="4">Secreted protein</fullName>
    </recommendedName>
</protein>
<evidence type="ECO:0008006" key="4">
    <source>
        <dbReference type="Google" id="ProtNLM"/>
    </source>
</evidence>
<evidence type="ECO:0000256" key="1">
    <source>
        <dbReference type="SAM" id="MobiDB-lite"/>
    </source>
</evidence>
<comment type="caution">
    <text evidence="2">The sequence shown here is derived from an EMBL/GenBank/DDBJ whole genome shotgun (WGS) entry which is preliminary data.</text>
</comment>
<dbReference type="Proteomes" id="UP001603978">
    <property type="component" value="Unassembled WGS sequence"/>
</dbReference>
<dbReference type="RefSeq" id="WP_393162453.1">
    <property type="nucleotide sequence ID" value="NZ_JBICRM010000002.1"/>
</dbReference>
<keyword evidence="3" id="KW-1185">Reference proteome</keyword>
<evidence type="ECO:0000313" key="2">
    <source>
        <dbReference type="EMBL" id="MFG1702588.1"/>
    </source>
</evidence>
<reference evidence="2 3" key="1">
    <citation type="submission" date="2024-10" db="EMBL/GenBank/DDBJ databases">
        <authorList>
            <person name="Topkara A.R."/>
            <person name="Saygin H."/>
        </authorList>
    </citation>
    <scope>NUCLEOTIDE SEQUENCE [LARGE SCALE GENOMIC DNA]</scope>
    <source>
        <strain evidence="2 3">M3C6</strain>
    </source>
</reference>
<name>A0ABW7A5H1_9ACTN</name>
<organism evidence="2 3">
    <name type="scientific">Nonomuraea marmarensis</name>
    <dbReference type="NCBI Taxonomy" id="3351344"/>
    <lineage>
        <taxon>Bacteria</taxon>
        <taxon>Bacillati</taxon>
        <taxon>Actinomycetota</taxon>
        <taxon>Actinomycetes</taxon>
        <taxon>Streptosporangiales</taxon>
        <taxon>Streptosporangiaceae</taxon>
        <taxon>Nonomuraea</taxon>
    </lineage>
</organism>